<organism evidence="1">
    <name type="scientific">marine sediment metagenome</name>
    <dbReference type="NCBI Taxonomy" id="412755"/>
    <lineage>
        <taxon>unclassified sequences</taxon>
        <taxon>metagenomes</taxon>
        <taxon>ecological metagenomes</taxon>
    </lineage>
</organism>
<accession>X1R736</accession>
<feature type="non-terminal residue" evidence="1">
    <location>
        <position position="1"/>
    </location>
</feature>
<protein>
    <submittedName>
        <fullName evidence="1">Uncharacterized protein</fullName>
    </submittedName>
</protein>
<dbReference type="EMBL" id="BARW01009115">
    <property type="protein sequence ID" value="GAI76368.1"/>
    <property type="molecule type" value="Genomic_DNA"/>
</dbReference>
<evidence type="ECO:0000313" key="1">
    <source>
        <dbReference type="EMBL" id="GAI76368.1"/>
    </source>
</evidence>
<proteinExistence type="predicted"/>
<reference evidence="1" key="1">
    <citation type="journal article" date="2014" name="Front. Microbiol.">
        <title>High frequency of phylogenetically diverse reductive dehalogenase-homologous genes in deep subseafloor sedimentary metagenomes.</title>
        <authorList>
            <person name="Kawai M."/>
            <person name="Futagami T."/>
            <person name="Toyoda A."/>
            <person name="Takaki Y."/>
            <person name="Nishi S."/>
            <person name="Hori S."/>
            <person name="Arai W."/>
            <person name="Tsubouchi T."/>
            <person name="Morono Y."/>
            <person name="Uchiyama I."/>
            <person name="Ito T."/>
            <person name="Fujiyama A."/>
            <person name="Inagaki F."/>
            <person name="Takami H."/>
        </authorList>
    </citation>
    <scope>NUCLEOTIDE SEQUENCE</scope>
    <source>
        <strain evidence="1">Expedition CK06-06</strain>
    </source>
</reference>
<name>X1R736_9ZZZZ</name>
<sequence length="125" mass="14175">PGWVSDPMSLIGITNEPPRDWANKYWFSHWIQPGRFELGEIYRRGLLGEPLIGQEEVGGAGGEGEAEKMVKLAYRTMGYSPFWQDMLLELVREVPTRVDVRLKENINRGSILTAYILRLLIIGSG</sequence>
<gene>
    <name evidence="1" type="ORF">S12H4_18451</name>
</gene>
<dbReference type="AlphaFoldDB" id="X1R736"/>
<comment type="caution">
    <text evidence="1">The sequence shown here is derived from an EMBL/GenBank/DDBJ whole genome shotgun (WGS) entry which is preliminary data.</text>
</comment>